<proteinExistence type="predicted"/>
<evidence type="ECO:0000256" key="1">
    <source>
        <dbReference type="SAM" id="MobiDB-lite"/>
    </source>
</evidence>
<feature type="compositionally biased region" description="Basic and acidic residues" evidence="1">
    <location>
        <begin position="1"/>
        <end position="13"/>
    </location>
</feature>
<organism evidence="3 4">
    <name type="scientific">Penicillium angulare</name>
    <dbReference type="NCBI Taxonomy" id="116970"/>
    <lineage>
        <taxon>Eukaryota</taxon>
        <taxon>Fungi</taxon>
        <taxon>Dikarya</taxon>
        <taxon>Ascomycota</taxon>
        <taxon>Pezizomycotina</taxon>
        <taxon>Eurotiomycetes</taxon>
        <taxon>Eurotiomycetidae</taxon>
        <taxon>Eurotiales</taxon>
        <taxon>Aspergillaceae</taxon>
        <taxon>Penicillium</taxon>
    </lineage>
</organism>
<keyword evidence="2" id="KW-0472">Membrane</keyword>
<dbReference type="OrthoDB" id="4347815at2759"/>
<protein>
    <submittedName>
        <fullName evidence="3">Uncharacterized protein</fullName>
    </submittedName>
</protein>
<dbReference type="Proteomes" id="UP001149165">
    <property type="component" value="Unassembled WGS sequence"/>
</dbReference>
<keyword evidence="4" id="KW-1185">Reference proteome</keyword>
<evidence type="ECO:0000313" key="4">
    <source>
        <dbReference type="Proteomes" id="UP001149165"/>
    </source>
</evidence>
<evidence type="ECO:0000313" key="3">
    <source>
        <dbReference type="EMBL" id="KAJ5100287.1"/>
    </source>
</evidence>
<comment type="caution">
    <text evidence="3">The sequence shown here is derived from an EMBL/GenBank/DDBJ whole genome shotgun (WGS) entry which is preliminary data.</text>
</comment>
<name>A0A9W9FHH5_9EURO</name>
<accession>A0A9W9FHH5</accession>
<feature type="region of interest" description="Disordered" evidence="1">
    <location>
        <begin position="1"/>
        <end position="20"/>
    </location>
</feature>
<feature type="transmembrane region" description="Helical" evidence="2">
    <location>
        <begin position="87"/>
        <end position="108"/>
    </location>
</feature>
<sequence>MPNEKTIDAEAAKEPLNPDNDTLQPFKILLAARRGLQTDQSINKDLIIPNGRVTFSGNTGTKSKLSCASSRIQGLIFFAYMSRTNGLCGMVGVAITMYLVRVYLRWYFTSSLSLDMDPNSYQFRVMRAFEEKGWVYRGVVSDSLEDMEKVWERSLGTVEKFTVEGVVDHGDLRERERLIQDDGVYDIQVEVKRDGKFKLSFRSAEAQAGSHMAVNLS</sequence>
<dbReference type="AlphaFoldDB" id="A0A9W9FHH5"/>
<reference evidence="3" key="2">
    <citation type="journal article" date="2023" name="IMA Fungus">
        <title>Comparative genomic study of the Penicillium genus elucidates a diverse pangenome and 15 lateral gene transfer events.</title>
        <authorList>
            <person name="Petersen C."/>
            <person name="Sorensen T."/>
            <person name="Nielsen M.R."/>
            <person name="Sondergaard T.E."/>
            <person name="Sorensen J.L."/>
            <person name="Fitzpatrick D.A."/>
            <person name="Frisvad J.C."/>
            <person name="Nielsen K.L."/>
        </authorList>
    </citation>
    <scope>NUCLEOTIDE SEQUENCE</scope>
    <source>
        <strain evidence="3">IBT 30069</strain>
    </source>
</reference>
<gene>
    <name evidence="3" type="ORF">N7456_006339</name>
</gene>
<keyword evidence="2" id="KW-1133">Transmembrane helix</keyword>
<evidence type="ECO:0000256" key="2">
    <source>
        <dbReference type="SAM" id="Phobius"/>
    </source>
</evidence>
<reference evidence="3" key="1">
    <citation type="submission" date="2022-11" db="EMBL/GenBank/DDBJ databases">
        <authorList>
            <person name="Petersen C."/>
        </authorList>
    </citation>
    <scope>NUCLEOTIDE SEQUENCE</scope>
    <source>
        <strain evidence="3">IBT 30069</strain>
    </source>
</reference>
<keyword evidence="2" id="KW-0812">Transmembrane</keyword>
<dbReference type="EMBL" id="JAPQKH010000004">
    <property type="protein sequence ID" value="KAJ5100287.1"/>
    <property type="molecule type" value="Genomic_DNA"/>
</dbReference>